<dbReference type="FunFam" id="3.40.50.300:FF:001957">
    <property type="entry name" value="Disease resistance protein (TIR-NBS-LRR class)"/>
    <property type="match status" value="1"/>
</dbReference>
<dbReference type="InterPro" id="IPR042197">
    <property type="entry name" value="Apaf_helical"/>
</dbReference>
<dbReference type="PROSITE" id="PS51450">
    <property type="entry name" value="LRR"/>
    <property type="match status" value="2"/>
</dbReference>
<name>A0A1J3GW38_NOCCA</name>
<dbReference type="Gene3D" id="1.10.8.430">
    <property type="entry name" value="Helical domain of apoptotic protease-activating factors"/>
    <property type="match status" value="1"/>
</dbReference>
<dbReference type="EMBL" id="GEVL01016994">
    <property type="protein sequence ID" value="JAU60347.1"/>
    <property type="molecule type" value="Transcribed_RNA"/>
</dbReference>
<protein>
    <submittedName>
        <fullName evidence="7">Disease resistance protein RRS1</fullName>
    </submittedName>
</protein>
<keyword evidence="5" id="KW-0067">ATP-binding</keyword>
<evidence type="ECO:0000256" key="3">
    <source>
        <dbReference type="ARBA" id="ARBA00022741"/>
    </source>
</evidence>
<proteinExistence type="predicted"/>
<dbReference type="SMART" id="SM00255">
    <property type="entry name" value="TIR"/>
    <property type="match status" value="1"/>
</dbReference>
<keyword evidence="1" id="KW-0433">Leucine-rich repeat</keyword>
<dbReference type="Gene3D" id="3.40.50.10140">
    <property type="entry name" value="Toll/interleukin-1 receptor homology (TIR) domain"/>
    <property type="match status" value="1"/>
</dbReference>
<dbReference type="InterPro" id="IPR002182">
    <property type="entry name" value="NB-ARC"/>
</dbReference>
<keyword evidence="3" id="KW-0547">Nucleotide-binding</keyword>
<dbReference type="Gene3D" id="3.40.50.300">
    <property type="entry name" value="P-loop containing nucleotide triphosphate hydrolases"/>
    <property type="match status" value="1"/>
</dbReference>
<dbReference type="Pfam" id="PF01582">
    <property type="entry name" value="TIR"/>
    <property type="match status" value="1"/>
</dbReference>
<evidence type="ECO:0000256" key="2">
    <source>
        <dbReference type="ARBA" id="ARBA00022737"/>
    </source>
</evidence>
<dbReference type="GO" id="GO:0005524">
    <property type="term" value="F:ATP binding"/>
    <property type="evidence" value="ECO:0007669"/>
    <property type="project" value="UniProtKB-KW"/>
</dbReference>
<gene>
    <name evidence="7" type="ORF">LE_TR13147_c0_g1_i1_g.42468</name>
</gene>
<dbReference type="InterPro" id="IPR003591">
    <property type="entry name" value="Leu-rich_rpt_typical-subtyp"/>
</dbReference>
<sequence>MVESIDVYISFDRLEDTVRYSFISHLSAAFHRRGLSSFFDGENGSDPETSGISTLAAVEDSRACVVVFSEKYSSSSSCLEDLAIVSERRRNNGIPVVPVFYTVTKSFVTKQIWKLGDVRSELRTGLLETVDLPNHESYNNQSDSEFVEEIVADVREKLDKTEKIGIYSKLLRIENLICKQPWGVRSIGLWGMPGIGKTTLAEAFFDQMSGDYAASCFIKDFNKEFHDKGLYCLLEKHFGKIGAKSTITRPILLRKLLRHKRVLVVLDDVRKPLDAESFLGGFDWFSPGSLIIITSRDKQVFSLCRVNQIYQVPGLNEEDAMQLFSRCALGKEIKHESLQKLSMKVIEYANGNPLALKVFGKKSRKNPREMEMTFLKLEQSPPHEIHDAVKSTYYSLSSNEKNMFLDIACLFRGENVDCMMHLLEGCGFYARVEVNVLVDKCLVSISEGRVVMHNLIQDIGRKIINGGKKPSRLWEPSSIEPFQQDKRVSGSESIKAIFLDPSCLSFDIKPMTFGNMYNLKYLKICSWKPGKKPAIHLPKGLQSLPDELRLLHWDDFPLLSLPQDYDTRNLVILNMCYSQLQKLWQGSKELKMLKRIMLCHSQQLVDIQELQTARNIEVIDLQGCAILQRFIPTGHFQHLRVINLSGCTKIKTFPEVPPNIEELYLKETGIKSIPTVTFSPQDYSFIYDHGDHKFLNREDSSDDSQTQSVMVYLEYLKVLDMTHCSELEGIQSIPKNLRKLYLGGTAIQELPSLVHLSKLVVLDLENCKELQRLPMGMINLNSLEVLNLSGCSELEDIEGIPRNLKELYLDGTAIHEVTSSIKHLSELVILDLQNCKSLRHLPLEISNLKSLVRLKLSDSSGRMSTLETAMSDLNHLLLTFNKNANQHREYMPLPRLPSSRLYGLIPRFYALVSLSLCNASLMHIPEDICSLPSLTVLDLSRNGFRTIPESIKQLSKLHSLRLRHCRNVKSLPELPQSLKFLNLHGCVSLQSVSWASEQFPSHYTFNNCFNKSPEVARERVVKSLAKVASIGKEHQQELVKALAFSICAPSGVGQTPSYNLQTGSFATIELTSSLRKTLLGFAIFVVVTFLDNSHSNAGLGVRCISTWKTKKKVTSRVEKVFRCWAPREAPEVQRDHMFVFYEDAKMHQCGDEDNETNMLADHVKFEFQAVSGRNKVLGGNCMVTECDVCVIKSASGVASLSVISASKDNKNHSPKLSSVLGKLRFRPTGRFVGCVCP</sequence>
<dbReference type="InterPro" id="IPR011713">
    <property type="entry name" value="Leu-rich_rpt_3"/>
</dbReference>
<dbReference type="PANTHER" id="PTHR11017:SF518">
    <property type="entry name" value="DISEASE RESISTANCE PROTEIN (TIR-NBS-LRR CLASS)-RELATED"/>
    <property type="match status" value="1"/>
</dbReference>
<dbReference type="Gene3D" id="3.80.10.10">
    <property type="entry name" value="Ribonuclease Inhibitor"/>
    <property type="match status" value="3"/>
</dbReference>
<dbReference type="GO" id="GO:0043531">
    <property type="term" value="F:ADP binding"/>
    <property type="evidence" value="ECO:0007669"/>
    <property type="project" value="InterPro"/>
</dbReference>
<dbReference type="InterPro" id="IPR044974">
    <property type="entry name" value="Disease_R_plants"/>
</dbReference>
<keyword evidence="4" id="KW-0611">Plant defense</keyword>
<dbReference type="InterPro" id="IPR027417">
    <property type="entry name" value="P-loop_NTPase"/>
</dbReference>
<evidence type="ECO:0000313" key="7">
    <source>
        <dbReference type="EMBL" id="JAU60347.1"/>
    </source>
</evidence>
<dbReference type="InterPro" id="IPR032675">
    <property type="entry name" value="LRR_dom_sf"/>
</dbReference>
<evidence type="ECO:0000256" key="5">
    <source>
        <dbReference type="ARBA" id="ARBA00022840"/>
    </source>
</evidence>
<dbReference type="Pfam" id="PF23282">
    <property type="entry name" value="WHD_ROQ1"/>
    <property type="match status" value="1"/>
</dbReference>
<dbReference type="SUPFAM" id="SSF52058">
    <property type="entry name" value="L domain-like"/>
    <property type="match status" value="1"/>
</dbReference>
<dbReference type="SUPFAM" id="SSF52200">
    <property type="entry name" value="Toll/Interleukin receptor TIR domain"/>
    <property type="match status" value="1"/>
</dbReference>
<evidence type="ECO:0000256" key="1">
    <source>
        <dbReference type="ARBA" id="ARBA00022614"/>
    </source>
</evidence>
<dbReference type="GO" id="GO:0006952">
    <property type="term" value="P:defense response"/>
    <property type="evidence" value="ECO:0007669"/>
    <property type="project" value="UniProtKB-KW"/>
</dbReference>
<dbReference type="PANTHER" id="PTHR11017">
    <property type="entry name" value="LEUCINE-RICH REPEAT-CONTAINING PROTEIN"/>
    <property type="match status" value="1"/>
</dbReference>
<dbReference type="Pfam" id="PF00931">
    <property type="entry name" value="NB-ARC"/>
    <property type="match status" value="1"/>
</dbReference>
<dbReference type="SUPFAM" id="SSF52540">
    <property type="entry name" value="P-loop containing nucleoside triphosphate hydrolases"/>
    <property type="match status" value="1"/>
</dbReference>
<keyword evidence="2" id="KW-0677">Repeat</keyword>
<dbReference type="GO" id="GO:0007165">
    <property type="term" value="P:signal transduction"/>
    <property type="evidence" value="ECO:0007669"/>
    <property type="project" value="InterPro"/>
</dbReference>
<dbReference type="SUPFAM" id="SSF46785">
    <property type="entry name" value="Winged helix' DNA-binding domain"/>
    <property type="match status" value="1"/>
</dbReference>
<feature type="domain" description="TIR" evidence="6">
    <location>
        <begin position="3"/>
        <end position="158"/>
    </location>
</feature>
<dbReference type="InterPro" id="IPR058192">
    <property type="entry name" value="WHD_ROQ1-like"/>
</dbReference>
<dbReference type="Pfam" id="PF13855">
    <property type="entry name" value="LRR_8"/>
    <property type="match status" value="1"/>
</dbReference>
<organism evidence="7">
    <name type="scientific">Noccaea caerulescens</name>
    <name type="common">Alpine penny-cress</name>
    <name type="synonym">Thlaspi caerulescens</name>
    <dbReference type="NCBI Taxonomy" id="107243"/>
    <lineage>
        <taxon>Eukaryota</taxon>
        <taxon>Viridiplantae</taxon>
        <taxon>Streptophyta</taxon>
        <taxon>Embryophyta</taxon>
        <taxon>Tracheophyta</taxon>
        <taxon>Spermatophyta</taxon>
        <taxon>Magnoliopsida</taxon>
        <taxon>eudicotyledons</taxon>
        <taxon>Gunneridae</taxon>
        <taxon>Pentapetalae</taxon>
        <taxon>rosids</taxon>
        <taxon>malvids</taxon>
        <taxon>Brassicales</taxon>
        <taxon>Brassicaceae</taxon>
        <taxon>Coluteocarpeae</taxon>
        <taxon>Noccaea</taxon>
    </lineage>
</organism>
<evidence type="ECO:0000256" key="4">
    <source>
        <dbReference type="ARBA" id="ARBA00022821"/>
    </source>
</evidence>
<dbReference type="AlphaFoldDB" id="A0A1J3GW38"/>
<dbReference type="InterPro" id="IPR000157">
    <property type="entry name" value="TIR_dom"/>
</dbReference>
<dbReference type="PRINTS" id="PR00364">
    <property type="entry name" value="DISEASERSIST"/>
</dbReference>
<dbReference type="InterPro" id="IPR036390">
    <property type="entry name" value="WH_DNA-bd_sf"/>
</dbReference>
<dbReference type="Pfam" id="PF07725">
    <property type="entry name" value="LRR_3"/>
    <property type="match status" value="1"/>
</dbReference>
<dbReference type="SMART" id="SM00369">
    <property type="entry name" value="LRR_TYP"/>
    <property type="match status" value="2"/>
</dbReference>
<accession>A0A1J3GW38</accession>
<dbReference type="FunFam" id="3.80.10.10:FF:000921">
    <property type="entry name" value="Disease resistance protein (TIR-NBS-LRR class) family"/>
    <property type="match status" value="1"/>
</dbReference>
<dbReference type="InterPro" id="IPR001611">
    <property type="entry name" value="Leu-rich_rpt"/>
</dbReference>
<dbReference type="PROSITE" id="PS50104">
    <property type="entry name" value="TIR"/>
    <property type="match status" value="1"/>
</dbReference>
<dbReference type="InterPro" id="IPR035897">
    <property type="entry name" value="Toll_tir_struct_dom_sf"/>
</dbReference>
<reference evidence="7" key="1">
    <citation type="submission" date="2016-07" db="EMBL/GenBank/DDBJ databases">
        <title>De novo transcriptome assembly of four accessions of the metal hyperaccumulator plant Noccaea caerulescens.</title>
        <authorList>
            <person name="Blande D."/>
            <person name="Halimaa P."/>
            <person name="Tervahauta A.I."/>
            <person name="Aarts M.G."/>
            <person name="Karenlampi S.O."/>
        </authorList>
    </citation>
    <scope>NUCLEOTIDE SEQUENCE</scope>
</reference>
<evidence type="ECO:0000259" key="6">
    <source>
        <dbReference type="PROSITE" id="PS50104"/>
    </source>
</evidence>